<evidence type="ECO:0000313" key="2">
    <source>
        <dbReference type="EMBL" id="GFD07749.1"/>
    </source>
</evidence>
<name>A0A699TEK8_TANCI</name>
<organism evidence="2">
    <name type="scientific">Tanacetum cinerariifolium</name>
    <name type="common">Dalmatian daisy</name>
    <name type="synonym">Chrysanthemum cinerariifolium</name>
    <dbReference type="NCBI Taxonomy" id="118510"/>
    <lineage>
        <taxon>Eukaryota</taxon>
        <taxon>Viridiplantae</taxon>
        <taxon>Streptophyta</taxon>
        <taxon>Embryophyta</taxon>
        <taxon>Tracheophyta</taxon>
        <taxon>Spermatophyta</taxon>
        <taxon>Magnoliopsida</taxon>
        <taxon>eudicotyledons</taxon>
        <taxon>Gunneridae</taxon>
        <taxon>Pentapetalae</taxon>
        <taxon>asterids</taxon>
        <taxon>campanulids</taxon>
        <taxon>Asterales</taxon>
        <taxon>Asteraceae</taxon>
        <taxon>Asteroideae</taxon>
        <taxon>Anthemideae</taxon>
        <taxon>Anthemidinae</taxon>
        <taxon>Tanacetum</taxon>
    </lineage>
</organism>
<dbReference type="AlphaFoldDB" id="A0A699TEK8"/>
<feature type="non-terminal residue" evidence="2">
    <location>
        <position position="1"/>
    </location>
</feature>
<proteinExistence type="predicted"/>
<reference evidence="2" key="1">
    <citation type="journal article" date="2019" name="Sci. Rep.">
        <title>Draft genome of Tanacetum cinerariifolium, the natural source of mosquito coil.</title>
        <authorList>
            <person name="Yamashiro T."/>
            <person name="Shiraishi A."/>
            <person name="Satake H."/>
            <person name="Nakayama K."/>
        </authorList>
    </citation>
    <scope>NUCLEOTIDE SEQUENCE</scope>
</reference>
<accession>A0A699TEK8</accession>
<feature type="region of interest" description="Disordered" evidence="1">
    <location>
        <begin position="20"/>
        <end position="41"/>
    </location>
</feature>
<protein>
    <submittedName>
        <fullName evidence="2">Uncharacterized protein</fullName>
    </submittedName>
</protein>
<evidence type="ECO:0000256" key="1">
    <source>
        <dbReference type="SAM" id="MobiDB-lite"/>
    </source>
</evidence>
<feature type="compositionally biased region" description="Basic and acidic residues" evidence="1">
    <location>
        <begin position="27"/>
        <end position="41"/>
    </location>
</feature>
<gene>
    <name evidence="2" type="ORF">Tci_879718</name>
</gene>
<comment type="caution">
    <text evidence="2">The sequence shown here is derived from an EMBL/GenBank/DDBJ whole genome shotgun (WGS) entry which is preliminary data.</text>
</comment>
<sequence>SSHQQLLMTINAAEKALMQAATPATENARRRPEAESTLEAK</sequence>
<dbReference type="EMBL" id="BKCJ011233537">
    <property type="protein sequence ID" value="GFD07749.1"/>
    <property type="molecule type" value="Genomic_DNA"/>
</dbReference>